<evidence type="ECO:0000256" key="2">
    <source>
        <dbReference type="SAM" id="SignalP"/>
    </source>
</evidence>
<keyword evidence="4" id="KW-1185">Reference proteome</keyword>
<organism evidence="3 4">
    <name type="scientific">Pseudoduganella guangdongensis</name>
    <dbReference type="NCBI Taxonomy" id="2692179"/>
    <lineage>
        <taxon>Bacteria</taxon>
        <taxon>Pseudomonadati</taxon>
        <taxon>Pseudomonadota</taxon>
        <taxon>Betaproteobacteria</taxon>
        <taxon>Burkholderiales</taxon>
        <taxon>Oxalobacteraceae</taxon>
        <taxon>Telluria group</taxon>
        <taxon>Pseudoduganella</taxon>
    </lineage>
</organism>
<gene>
    <name evidence="3" type="ORF">GTP41_04675</name>
</gene>
<evidence type="ECO:0000256" key="1">
    <source>
        <dbReference type="SAM" id="MobiDB-lite"/>
    </source>
</evidence>
<feature type="signal peptide" evidence="2">
    <location>
        <begin position="1"/>
        <end position="20"/>
    </location>
</feature>
<dbReference type="Pfam" id="PF07676">
    <property type="entry name" value="PD40"/>
    <property type="match status" value="1"/>
</dbReference>
<sequence length="311" mass="33039">MNALLNLFIPLIAAAAAAAAAETPALRTAVVRGDAICIQRSGAAATCFQQNGRSKALPVWSPDGQRLAYWEEGKLSIIDQHGQLLLQRVVKPVAAGEVAGGMRVAEAMEWLDGGRLVVSGSVNPTSTEYLVFDAASGQQLSALADDWYGAAFSPDGLHVATIAGRPHFSGRAQRRSTLLVDGRAVFESADGRVDFTGRPVWSSDSRQLSAPMSDEQGRNYLLRWKTGAAHAMLQPMLAAAATPAAKGSAPGQRQGAALPPAQERNDPLGAARSMRRALQREAGVLSGRADWWCQDCALSRLPRRTALDDSD</sequence>
<protein>
    <recommendedName>
        <fullName evidence="5">WD40 repeat domain-containing protein</fullName>
    </recommendedName>
</protein>
<evidence type="ECO:0000313" key="3">
    <source>
        <dbReference type="EMBL" id="MYN01391.1"/>
    </source>
</evidence>
<name>A0A6N9HCV2_9BURK</name>
<comment type="caution">
    <text evidence="3">The sequence shown here is derived from an EMBL/GenBank/DDBJ whole genome shotgun (WGS) entry which is preliminary data.</text>
</comment>
<evidence type="ECO:0000313" key="4">
    <source>
        <dbReference type="Proteomes" id="UP000448575"/>
    </source>
</evidence>
<accession>A0A6N9HCV2</accession>
<proteinExistence type="predicted"/>
<dbReference type="Proteomes" id="UP000448575">
    <property type="component" value="Unassembled WGS sequence"/>
</dbReference>
<dbReference type="AlphaFoldDB" id="A0A6N9HCV2"/>
<keyword evidence="2" id="KW-0732">Signal</keyword>
<reference evidence="3 4" key="1">
    <citation type="submission" date="2019-12" db="EMBL/GenBank/DDBJ databases">
        <title>Novel species isolated from a subtropical stream in China.</title>
        <authorList>
            <person name="Lu H."/>
        </authorList>
    </citation>
    <scope>NUCLEOTIDE SEQUENCE [LARGE SCALE GENOMIC DNA]</scope>
    <source>
        <strain evidence="3 4">DS3</strain>
    </source>
</reference>
<dbReference type="InterPro" id="IPR011659">
    <property type="entry name" value="WD40"/>
</dbReference>
<evidence type="ECO:0008006" key="5">
    <source>
        <dbReference type="Google" id="ProtNLM"/>
    </source>
</evidence>
<dbReference type="EMBL" id="WWCJ01000003">
    <property type="protein sequence ID" value="MYN01391.1"/>
    <property type="molecule type" value="Genomic_DNA"/>
</dbReference>
<dbReference type="Gene3D" id="2.120.10.30">
    <property type="entry name" value="TolB, C-terminal domain"/>
    <property type="match status" value="1"/>
</dbReference>
<dbReference type="RefSeq" id="WP_161024417.1">
    <property type="nucleotide sequence ID" value="NZ_WWCJ01000003.1"/>
</dbReference>
<dbReference type="SUPFAM" id="SSF82171">
    <property type="entry name" value="DPP6 N-terminal domain-like"/>
    <property type="match status" value="1"/>
</dbReference>
<feature type="chain" id="PRO_5026922370" description="WD40 repeat domain-containing protein" evidence="2">
    <location>
        <begin position="21"/>
        <end position="311"/>
    </location>
</feature>
<dbReference type="InterPro" id="IPR011042">
    <property type="entry name" value="6-blade_b-propeller_TolB-like"/>
</dbReference>
<feature type="region of interest" description="Disordered" evidence="1">
    <location>
        <begin position="243"/>
        <end position="272"/>
    </location>
</feature>